<evidence type="ECO:0000313" key="1">
    <source>
        <dbReference type="EMBL" id="CAL1703074.1"/>
    </source>
</evidence>
<proteinExistence type="predicted"/>
<protein>
    <recommendedName>
        <fullName evidence="3">F-box domain-containing protein</fullName>
    </recommendedName>
</protein>
<dbReference type="EMBL" id="OZ037946">
    <property type="protein sequence ID" value="CAL1703074.1"/>
    <property type="molecule type" value="Genomic_DNA"/>
</dbReference>
<name>A0ABP1D8P1_9APHY</name>
<evidence type="ECO:0000313" key="2">
    <source>
        <dbReference type="Proteomes" id="UP001497453"/>
    </source>
</evidence>
<keyword evidence="2" id="KW-1185">Reference proteome</keyword>
<reference evidence="2" key="1">
    <citation type="submission" date="2024-04" db="EMBL/GenBank/DDBJ databases">
        <authorList>
            <person name="Shaw F."/>
            <person name="Minotto A."/>
        </authorList>
    </citation>
    <scope>NUCLEOTIDE SEQUENCE [LARGE SCALE GENOMIC DNA]</scope>
</reference>
<dbReference type="Proteomes" id="UP001497453">
    <property type="component" value="Chromosome 3"/>
</dbReference>
<gene>
    <name evidence="1" type="ORF">GFSPODELE1_LOCUS4387</name>
</gene>
<evidence type="ECO:0008006" key="3">
    <source>
        <dbReference type="Google" id="ProtNLM"/>
    </source>
</evidence>
<sequence length="399" mass="45019">MSQLKRARRLLSSLFTRRKVSKLPVAPSTIPTLVLDILPIIAQYLCDDHDYSALHACSLACRAWSAYFQPYLFRCITLHTNKRVSTLHERLCQNPSLTSYIRDLSLDFRVLRPLPVSLMTTLVSLDTIRIVGLANPAWIKLPHFQPLVQSLTLLPSPPGKVVFVRASAPTSALCQVLSVFSHAKHCELNMVGFADFNPEDWTVPTSVVPPPMLSSLKISVRSFPKDGAFFRQLVDSGVKLHSLDVEFHYMEQVKQSTVCEFIQNQPSLCHLSIGVRVPKPGDYNGYVLHTTAFPQKLLLTSLTSLTSLALDVPSHISVATDWLQQLPSPHLLASLCLNLPFTTYDPYEVEHLDSLLSDRFCWLKELSIRDTMNEGEWLQTGKDIFPKTWTMGVRMGRHR</sequence>
<accession>A0ABP1D8P1</accession>
<organism evidence="1 2">
    <name type="scientific">Somion occarium</name>
    <dbReference type="NCBI Taxonomy" id="3059160"/>
    <lineage>
        <taxon>Eukaryota</taxon>
        <taxon>Fungi</taxon>
        <taxon>Dikarya</taxon>
        <taxon>Basidiomycota</taxon>
        <taxon>Agaricomycotina</taxon>
        <taxon>Agaricomycetes</taxon>
        <taxon>Polyporales</taxon>
        <taxon>Cerrenaceae</taxon>
        <taxon>Somion</taxon>
    </lineage>
</organism>